<evidence type="ECO:0000256" key="2">
    <source>
        <dbReference type="SAM" id="Coils"/>
    </source>
</evidence>
<evidence type="ECO:0000256" key="1">
    <source>
        <dbReference type="ARBA" id="ARBA00022737"/>
    </source>
</evidence>
<dbReference type="PANTHER" id="PTHR10039:SF14">
    <property type="entry name" value="NACHT DOMAIN-CONTAINING PROTEIN"/>
    <property type="match status" value="1"/>
</dbReference>
<keyword evidence="2" id="KW-0175">Coiled coil</keyword>
<feature type="domain" description="Nephrocystin 3-like N-terminal" evidence="4">
    <location>
        <begin position="265"/>
        <end position="431"/>
    </location>
</feature>
<feature type="domain" description="DUF7708" evidence="3">
    <location>
        <begin position="79"/>
        <end position="190"/>
    </location>
</feature>
<name>A0A428RDH9_9HYPO</name>
<dbReference type="SUPFAM" id="SSF52540">
    <property type="entry name" value="P-loop containing nucleoside triphosphate hydrolases"/>
    <property type="match status" value="1"/>
</dbReference>
<organism evidence="5 6">
    <name type="scientific">Fusarium floridanum</name>
    <dbReference type="NCBI Taxonomy" id="1325733"/>
    <lineage>
        <taxon>Eukaryota</taxon>
        <taxon>Fungi</taxon>
        <taxon>Dikarya</taxon>
        <taxon>Ascomycota</taxon>
        <taxon>Pezizomycotina</taxon>
        <taxon>Sordariomycetes</taxon>
        <taxon>Hypocreomycetidae</taxon>
        <taxon>Hypocreales</taxon>
        <taxon>Nectriaceae</taxon>
        <taxon>Fusarium</taxon>
        <taxon>Fusarium solani species complex</taxon>
    </lineage>
</organism>
<sequence>MDTSFENAVTKFQASLTEGQRRDFAPCTLKDVQTAINEIQVRLGSQRQLRGMKRITKFLEAMTQLGQAIAGFPNIGNAVAFVWGPIKFALLAASTCIEALEGLLATYAEIGEILPGLTEFPSLLEQHPRLKVYLANYYCDILDFHRNAIDVFSRPAWKTVFHASWKSFRTRYGVILSNLKRHQELISDEKLTIAISQVQDSREFVEEKLEALSNQMKQLQLKEKTQATLELGAQRRQRLQIVLDKFAVAGCQRQHPLHEPYRHHSGDWIFDHHLFKEWADLKISRNSTLYLNGIPGAGKTILTSRVVERLKQLKSENSAQGHDFSVVYFFFDYMQPNKRTLTGLLLSLLTQLIHQDDVLLEQTYQRCLAINQQNIQSSNAILDLASIALKSQRLCFVILDGLDECIGDSSTDPAKEQKQVIDWFDDLMTDSGSEELRTFESCLRLFISGQRNGVLEERLGSYPSIQLETTPSHTHDIESYAKQRSMGIRNKFKISPEVERDLVKRVTSGAKGMFLYAKIVLSNLLRQPSEFHFKQELKAENFPKGLNEAYERVVVGVFENPIEPERLAAKAILGLVVCSERSLMWKEIQSRFFIDTDTETADADRRLQDSCKHLCGSLVEVERSQMAKPVPDDAVGSQIAELGPDDVVDLVHHTARVYLVQSRRLCIARENATMALFCARYLTSLPFTLGLNGGEIEKHGRMGYYAFQDYAAAFWWKHAFRMINTATDVDEDDYNRTLQAVARAMKEYSSSGDRLPEPGGCPADVVQRLKELAEDAREWEDNFKIGSRTRAIRNKLEELLSRECSSETHCSIVKLYGPIRYKCHKPWCQSFCTGFETHKDRDQHLLEHDRPFSQNPYRHRTKK</sequence>
<dbReference type="Pfam" id="PF24809">
    <property type="entry name" value="DUF7708"/>
    <property type="match status" value="1"/>
</dbReference>
<dbReference type="AlphaFoldDB" id="A0A428RDH9"/>
<evidence type="ECO:0000313" key="6">
    <source>
        <dbReference type="Proteomes" id="UP000287972"/>
    </source>
</evidence>
<gene>
    <name evidence="5" type="ORF">CEP51_010755</name>
</gene>
<dbReference type="Gene3D" id="3.40.50.300">
    <property type="entry name" value="P-loop containing nucleotide triphosphate hydrolases"/>
    <property type="match status" value="1"/>
</dbReference>
<keyword evidence="6" id="KW-1185">Reference proteome</keyword>
<protein>
    <submittedName>
        <fullName evidence="5">Uncharacterized protein</fullName>
    </submittedName>
</protein>
<proteinExistence type="predicted"/>
<reference evidence="5 6" key="1">
    <citation type="submission" date="2017-06" db="EMBL/GenBank/DDBJ databases">
        <title>Comparative genomic analysis of Ambrosia Fusariam Clade fungi.</title>
        <authorList>
            <person name="Stajich J.E."/>
            <person name="Carrillo J."/>
            <person name="Kijimoto T."/>
            <person name="Eskalen A."/>
            <person name="O'Donnell K."/>
            <person name="Kasson M."/>
        </authorList>
    </citation>
    <scope>NUCLEOTIDE SEQUENCE [LARGE SCALE GENOMIC DNA]</scope>
    <source>
        <strain evidence="5 6">NRRL62606</strain>
    </source>
</reference>
<dbReference type="InterPro" id="IPR056884">
    <property type="entry name" value="NPHP3-like_N"/>
</dbReference>
<dbReference type="PANTHER" id="PTHR10039">
    <property type="entry name" value="AMELOGENIN"/>
    <property type="match status" value="1"/>
</dbReference>
<evidence type="ECO:0000259" key="4">
    <source>
        <dbReference type="Pfam" id="PF24883"/>
    </source>
</evidence>
<dbReference type="Pfam" id="PF24883">
    <property type="entry name" value="NPHP3_N"/>
    <property type="match status" value="1"/>
</dbReference>
<feature type="coiled-coil region" evidence="2">
    <location>
        <begin position="195"/>
        <end position="222"/>
    </location>
</feature>
<evidence type="ECO:0000313" key="5">
    <source>
        <dbReference type="EMBL" id="RSL75563.1"/>
    </source>
</evidence>
<accession>A0A428RDH9</accession>
<dbReference type="EMBL" id="NKCL01000342">
    <property type="protein sequence ID" value="RSL75563.1"/>
    <property type="molecule type" value="Genomic_DNA"/>
</dbReference>
<dbReference type="InterPro" id="IPR056125">
    <property type="entry name" value="DUF7708"/>
</dbReference>
<dbReference type="InterPro" id="IPR027417">
    <property type="entry name" value="P-loop_NTPase"/>
</dbReference>
<evidence type="ECO:0000259" key="3">
    <source>
        <dbReference type="Pfam" id="PF24809"/>
    </source>
</evidence>
<keyword evidence="1" id="KW-0677">Repeat</keyword>
<comment type="caution">
    <text evidence="5">The sequence shown here is derived from an EMBL/GenBank/DDBJ whole genome shotgun (WGS) entry which is preliminary data.</text>
</comment>
<dbReference type="Proteomes" id="UP000287972">
    <property type="component" value="Unassembled WGS sequence"/>
</dbReference>